<dbReference type="Pfam" id="PF00441">
    <property type="entry name" value="Acyl-CoA_dh_1"/>
    <property type="match status" value="1"/>
</dbReference>
<dbReference type="EMBL" id="JARXVC010000008">
    <property type="protein sequence ID" value="MDH6281983.1"/>
    <property type="molecule type" value="Genomic_DNA"/>
</dbReference>
<dbReference type="GO" id="GO:0016491">
    <property type="term" value="F:oxidoreductase activity"/>
    <property type="evidence" value="ECO:0007669"/>
    <property type="project" value="UniProtKB-KW"/>
</dbReference>
<evidence type="ECO:0000256" key="6">
    <source>
        <dbReference type="RuleBase" id="RU362125"/>
    </source>
</evidence>
<dbReference type="InterPro" id="IPR006091">
    <property type="entry name" value="Acyl-CoA_Oxase/DH_mid-dom"/>
</dbReference>
<evidence type="ECO:0000259" key="9">
    <source>
        <dbReference type="Pfam" id="PF02771"/>
    </source>
</evidence>
<dbReference type="Gene3D" id="2.40.110.10">
    <property type="entry name" value="Butyryl-CoA Dehydrogenase, subunit A, domain 2"/>
    <property type="match status" value="1"/>
</dbReference>
<dbReference type="Pfam" id="PF02771">
    <property type="entry name" value="Acyl-CoA_dh_N"/>
    <property type="match status" value="1"/>
</dbReference>
<dbReference type="InterPro" id="IPR009100">
    <property type="entry name" value="AcylCoA_DH/oxidase_NM_dom_sf"/>
</dbReference>
<dbReference type="InterPro" id="IPR046373">
    <property type="entry name" value="Acyl-CoA_Oxase/DH_mid-dom_sf"/>
</dbReference>
<comment type="similarity">
    <text evidence="2 6">Belongs to the acyl-CoA dehydrogenase family.</text>
</comment>
<dbReference type="Proteomes" id="UP001160334">
    <property type="component" value="Unassembled WGS sequence"/>
</dbReference>
<evidence type="ECO:0000256" key="1">
    <source>
        <dbReference type="ARBA" id="ARBA00001974"/>
    </source>
</evidence>
<dbReference type="SUPFAM" id="SSF47203">
    <property type="entry name" value="Acyl-CoA dehydrogenase C-terminal domain-like"/>
    <property type="match status" value="1"/>
</dbReference>
<comment type="caution">
    <text evidence="10">The sequence shown here is derived from an EMBL/GenBank/DDBJ whole genome shotgun (WGS) entry which is preliminary data.</text>
</comment>
<dbReference type="Pfam" id="PF02770">
    <property type="entry name" value="Acyl-CoA_dh_M"/>
    <property type="match status" value="1"/>
</dbReference>
<dbReference type="PANTHER" id="PTHR43292">
    <property type="entry name" value="ACYL-COA DEHYDROGENASE"/>
    <property type="match status" value="1"/>
</dbReference>
<dbReference type="PANTHER" id="PTHR43292:SF3">
    <property type="entry name" value="ACYL-COA DEHYDROGENASE FADE29"/>
    <property type="match status" value="1"/>
</dbReference>
<evidence type="ECO:0000259" key="7">
    <source>
        <dbReference type="Pfam" id="PF00441"/>
    </source>
</evidence>
<dbReference type="InterPro" id="IPR036250">
    <property type="entry name" value="AcylCo_DH-like_C"/>
</dbReference>
<accession>A0ABT6MCE7</accession>
<reference evidence="10 11" key="1">
    <citation type="submission" date="2023-04" db="EMBL/GenBank/DDBJ databases">
        <title>Forest soil microbial communities from Buena Vista Peninsula, Colon Province, Panama.</title>
        <authorList>
            <person name="Bouskill N."/>
        </authorList>
    </citation>
    <scope>NUCLEOTIDE SEQUENCE [LARGE SCALE GENOMIC DNA]</scope>
    <source>
        <strain evidence="10 11">CFH S0262</strain>
    </source>
</reference>
<dbReference type="SUPFAM" id="SSF56645">
    <property type="entry name" value="Acyl-CoA dehydrogenase NM domain-like"/>
    <property type="match status" value="1"/>
</dbReference>
<feature type="domain" description="Acyl-CoA oxidase/dehydrogenase middle" evidence="8">
    <location>
        <begin position="179"/>
        <end position="265"/>
    </location>
</feature>
<evidence type="ECO:0000256" key="4">
    <source>
        <dbReference type="ARBA" id="ARBA00022827"/>
    </source>
</evidence>
<keyword evidence="11" id="KW-1185">Reference proteome</keyword>
<evidence type="ECO:0000259" key="8">
    <source>
        <dbReference type="Pfam" id="PF02770"/>
    </source>
</evidence>
<keyword evidence="3 6" id="KW-0285">Flavoprotein</keyword>
<dbReference type="EC" id="1.3.99.-" evidence="10"/>
<feature type="domain" description="Acyl-CoA dehydrogenase/oxidase C-terminal" evidence="7">
    <location>
        <begin position="283"/>
        <end position="438"/>
    </location>
</feature>
<dbReference type="InterPro" id="IPR052161">
    <property type="entry name" value="Mycobact_Acyl-CoA_DH"/>
</dbReference>
<dbReference type="Gene3D" id="1.20.140.10">
    <property type="entry name" value="Butyryl-CoA Dehydrogenase, subunit A, domain 3"/>
    <property type="match status" value="1"/>
</dbReference>
<protein>
    <submittedName>
        <fullName evidence="10">Alkylation response protein AidB-like acyl-CoA dehydrogenase</fullName>
        <ecNumber evidence="10">1.3.99.-</ecNumber>
    </submittedName>
</protein>
<evidence type="ECO:0000256" key="3">
    <source>
        <dbReference type="ARBA" id="ARBA00022630"/>
    </source>
</evidence>
<dbReference type="InterPro" id="IPR009075">
    <property type="entry name" value="AcylCo_DH/oxidase_C"/>
</dbReference>
<gene>
    <name evidence="10" type="ORF">M2280_003206</name>
</gene>
<dbReference type="Gene3D" id="1.10.540.10">
    <property type="entry name" value="Acyl-CoA dehydrogenase/oxidase, N-terminal domain"/>
    <property type="match status" value="1"/>
</dbReference>
<keyword evidence="4 6" id="KW-0274">FAD</keyword>
<comment type="cofactor">
    <cofactor evidence="1 6">
        <name>FAD</name>
        <dbReference type="ChEBI" id="CHEBI:57692"/>
    </cofactor>
</comment>
<proteinExistence type="inferred from homology"/>
<dbReference type="InterPro" id="IPR037069">
    <property type="entry name" value="AcylCoA_DH/ox_N_sf"/>
</dbReference>
<evidence type="ECO:0000256" key="2">
    <source>
        <dbReference type="ARBA" id="ARBA00009347"/>
    </source>
</evidence>
<organism evidence="10 11">
    <name type="scientific">Prescottella agglutinans</name>
    <dbReference type="NCBI Taxonomy" id="1644129"/>
    <lineage>
        <taxon>Bacteria</taxon>
        <taxon>Bacillati</taxon>
        <taxon>Actinomycetota</taxon>
        <taxon>Actinomycetes</taxon>
        <taxon>Mycobacteriales</taxon>
        <taxon>Nocardiaceae</taxon>
        <taxon>Prescottella</taxon>
    </lineage>
</organism>
<evidence type="ECO:0000313" key="10">
    <source>
        <dbReference type="EMBL" id="MDH6281983.1"/>
    </source>
</evidence>
<dbReference type="InterPro" id="IPR013786">
    <property type="entry name" value="AcylCoA_DH/ox_N"/>
</dbReference>
<evidence type="ECO:0000256" key="5">
    <source>
        <dbReference type="ARBA" id="ARBA00023002"/>
    </source>
</evidence>
<sequence length="445" mass="49508">MSIEVRQITHALRSAWQIAAMRIGSFLLLGRNCKVQRVPFSVRLRLSNPRNAMHIDFSDEQEQLRKQLRSYFTDLMTPETRDALNGPGGEYGDPDVYRKIVRTLGRDGWLTLGWPEEFGGQNRPTMDQLIFNDEAAAAGVPFPFLTVNTVGPTIMRFGTPEQKAFFLPRIAKGELHFSIGYSEPEAGTDLASLRTRAVSEGDEFVINGEKAWTSLIEYADFIWLAARTDPDATRHRGVSILIVPTTAPGFSWSKIHTMAGPGTSATFYDNVRVPVANVVGELNAGWPLITNQLNHERVALTSAAPLQESLRQVWEWAETATRADGSRVIDSEWARLHLARVHAHIEYLKLRNWRIAWAADSGELHPADASATKVFGTEFATEAYRLLMEVLGTSSVVQQNSAGALLRGRIERFHRSSLILTFGGGTNEVQRDIIAKTALGLPVTR</sequence>
<evidence type="ECO:0000313" key="11">
    <source>
        <dbReference type="Proteomes" id="UP001160334"/>
    </source>
</evidence>
<keyword evidence="5 6" id="KW-0560">Oxidoreductase</keyword>
<feature type="domain" description="Acyl-CoA dehydrogenase/oxidase N-terminal" evidence="9">
    <location>
        <begin position="58"/>
        <end position="174"/>
    </location>
</feature>
<name>A0ABT6MCE7_9NOCA</name>